<evidence type="ECO:0000313" key="2">
    <source>
        <dbReference type="EMBL" id="KOO33569.1"/>
    </source>
</evidence>
<dbReference type="PANTHER" id="PTHR42955:SF1">
    <property type="entry name" value="GLYCERALDEHYDE-3-PHOSPHATE DEHYDROGENASE"/>
    <property type="match status" value="1"/>
</dbReference>
<dbReference type="EMBL" id="JWZX01001484">
    <property type="protein sequence ID" value="KOO33569.1"/>
    <property type="molecule type" value="Genomic_DNA"/>
</dbReference>
<dbReference type="SUPFAM" id="SSF55347">
    <property type="entry name" value="Glyceraldehyde-3-phosphate dehydrogenase-like, C-terminal domain"/>
    <property type="match status" value="1"/>
</dbReference>
<keyword evidence="3" id="KW-1185">Reference proteome</keyword>
<dbReference type="InterPro" id="IPR020829">
    <property type="entry name" value="GlycerAld_3-P_DH_cat"/>
</dbReference>
<evidence type="ECO:0000313" key="3">
    <source>
        <dbReference type="Proteomes" id="UP000037460"/>
    </source>
</evidence>
<dbReference type="GO" id="GO:0016620">
    <property type="term" value="F:oxidoreductase activity, acting on the aldehyde or oxo group of donors, NAD or NADP as acceptor"/>
    <property type="evidence" value="ECO:0007669"/>
    <property type="project" value="InterPro"/>
</dbReference>
<reference evidence="3" key="1">
    <citation type="journal article" date="2015" name="PLoS Genet.">
        <title>Genome Sequence and Transcriptome Analyses of Chrysochromulina tobin: Metabolic Tools for Enhanced Algal Fitness in the Prominent Order Prymnesiales (Haptophyceae).</title>
        <authorList>
            <person name="Hovde B.T."/>
            <person name="Deodato C.R."/>
            <person name="Hunsperger H.M."/>
            <person name="Ryken S.A."/>
            <person name="Yost W."/>
            <person name="Jha R.K."/>
            <person name="Patterson J."/>
            <person name="Monnat R.J. Jr."/>
            <person name="Barlow S.B."/>
            <person name="Starkenburg S.R."/>
            <person name="Cattolico R.A."/>
        </authorList>
    </citation>
    <scope>NUCLEOTIDE SEQUENCE</scope>
    <source>
        <strain evidence="3">CCMP291</strain>
    </source>
</reference>
<dbReference type="AlphaFoldDB" id="A0A0M0K444"/>
<dbReference type="Pfam" id="PF02800">
    <property type="entry name" value="Gp_dh_C"/>
    <property type="match status" value="1"/>
</dbReference>
<dbReference type="InterPro" id="IPR052978">
    <property type="entry name" value="GAP_dehydrogenase"/>
</dbReference>
<name>A0A0M0K444_9EUKA</name>
<dbReference type="OrthoDB" id="1152826at2759"/>
<proteinExistence type="predicted"/>
<accession>A0A0M0K444</accession>
<feature type="domain" description="Glyceraldehyde 3-phosphate dehydrogenase catalytic" evidence="1">
    <location>
        <begin position="4"/>
        <end position="53"/>
    </location>
</feature>
<evidence type="ECO:0000259" key="1">
    <source>
        <dbReference type="Pfam" id="PF02800"/>
    </source>
</evidence>
<sequence>MPLAATAEHGDILGYEEKPLVSTDYNNDTRSTIVDAESTMVVMGNMVKIYAWYDNEIGYSMRTAELARMVANKFIVGLTMVLPASLAAGAGAPASCTAC</sequence>
<organism evidence="2 3">
    <name type="scientific">Chrysochromulina tobinii</name>
    <dbReference type="NCBI Taxonomy" id="1460289"/>
    <lineage>
        <taxon>Eukaryota</taxon>
        <taxon>Haptista</taxon>
        <taxon>Haptophyta</taxon>
        <taxon>Prymnesiophyceae</taxon>
        <taxon>Prymnesiales</taxon>
        <taxon>Chrysochromulinaceae</taxon>
        <taxon>Chrysochromulina</taxon>
    </lineage>
</organism>
<comment type="caution">
    <text evidence="2">The sequence shown here is derived from an EMBL/GenBank/DDBJ whole genome shotgun (WGS) entry which is preliminary data.</text>
</comment>
<dbReference type="Gene3D" id="3.30.360.10">
    <property type="entry name" value="Dihydrodipicolinate Reductase, domain 2"/>
    <property type="match status" value="1"/>
</dbReference>
<protein>
    <submittedName>
        <fullName evidence="2">Glyceraldehyde-3-phosphate dehydrogenase</fullName>
    </submittedName>
</protein>
<dbReference type="Proteomes" id="UP000037460">
    <property type="component" value="Unassembled WGS sequence"/>
</dbReference>
<gene>
    <name evidence="2" type="ORF">Ctob_008648</name>
</gene>
<dbReference type="PANTHER" id="PTHR42955">
    <property type="entry name" value="GLYCERALDEHYDE-3-PHOSPHATE DEHYDROGENASE"/>
    <property type="match status" value="1"/>
</dbReference>